<evidence type="ECO:0000256" key="1">
    <source>
        <dbReference type="SAM" id="MobiDB-lite"/>
    </source>
</evidence>
<accession>A0A480HJK0</accession>
<name>A0A480HJK0_PIG</name>
<dbReference type="EMBL" id="DQIR01069337">
    <property type="protein sequence ID" value="HDA24813.1"/>
    <property type="molecule type" value="Transcribed_RNA"/>
</dbReference>
<proteinExistence type="predicted"/>
<evidence type="ECO:0000313" key="2">
    <source>
        <dbReference type="EMBL" id="HDA24813.1"/>
    </source>
</evidence>
<organism evidence="2">
    <name type="scientific">Sus scrofa</name>
    <name type="common">Pig</name>
    <dbReference type="NCBI Taxonomy" id="9823"/>
    <lineage>
        <taxon>Eukaryota</taxon>
        <taxon>Metazoa</taxon>
        <taxon>Chordata</taxon>
        <taxon>Craniata</taxon>
        <taxon>Vertebrata</taxon>
        <taxon>Euteleostomi</taxon>
        <taxon>Mammalia</taxon>
        <taxon>Eutheria</taxon>
        <taxon>Laurasiatheria</taxon>
        <taxon>Artiodactyla</taxon>
        <taxon>Suina</taxon>
        <taxon>Suidae</taxon>
        <taxon>Sus</taxon>
    </lineage>
</organism>
<reference evidence="2" key="1">
    <citation type="journal article" date="2019" name="PeerJ">
        <title>Genes of the pig, Sus scrofa, reconstructed with EvidentialGene.</title>
        <authorList>
            <person name="Gilbert D.G."/>
        </authorList>
    </citation>
    <scope>NUCLEOTIDE SEQUENCE</scope>
</reference>
<dbReference type="AlphaFoldDB" id="A0A480HJK0"/>
<sequence>MRTPPLWPDAQHLQQEYLCVQRQTGQVWGHKPANPEHLVAAAASALAAPPAGHGFHLPVTDGARGRYTKPQGPVQRPYFSESADPLPPTPHTPWGELGTPPLLRTPSAACHYPPLPHRHLVPSPHATGYSSSLFQSCFLSGLFRACPSFSLEFVKREARVGGLMESGGDGRVVGGRGTRPRGLSSLPGRDLDEEGGLSTSFSRRDGA</sequence>
<feature type="region of interest" description="Disordered" evidence="1">
    <location>
        <begin position="163"/>
        <end position="207"/>
    </location>
</feature>
<protein>
    <submittedName>
        <fullName evidence="2">Thy-1 membrane glycoprotein isoform X1</fullName>
    </submittedName>
</protein>
<feature type="compositionally biased region" description="Gly residues" evidence="1">
    <location>
        <begin position="164"/>
        <end position="177"/>
    </location>
</feature>
<dbReference type="EMBL" id="DQIR01045029">
    <property type="protein sequence ID" value="HDA00505.1"/>
    <property type="molecule type" value="Transcribed_RNA"/>
</dbReference>